<keyword evidence="1" id="KW-0732">Signal</keyword>
<reference evidence="2" key="1">
    <citation type="submission" date="2025-08" db="UniProtKB">
        <authorList>
            <consortium name="Ensembl"/>
        </authorList>
    </citation>
    <scope>IDENTIFICATION</scope>
</reference>
<feature type="chain" id="PRO_5034860340" evidence="1">
    <location>
        <begin position="29"/>
        <end position="92"/>
    </location>
</feature>
<evidence type="ECO:0000313" key="3">
    <source>
        <dbReference type="Proteomes" id="UP000694540"/>
    </source>
</evidence>
<reference evidence="2" key="2">
    <citation type="submission" date="2025-09" db="UniProtKB">
        <authorList>
            <consortium name="Ensembl"/>
        </authorList>
    </citation>
    <scope>IDENTIFICATION</scope>
</reference>
<proteinExistence type="predicted"/>
<feature type="signal peptide" evidence="1">
    <location>
        <begin position="1"/>
        <end position="28"/>
    </location>
</feature>
<keyword evidence="3" id="KW-1185">Reference proteome</keyword>
<dbReference type="Proteomes" id="UP000694540">
    <property type="component" value="Unplaced"/>
</dbReference>
<evidence type="ECO:0000313" key="2">
    <source>
        <dbReference type="Ensembl" id="ENSCWAP00000029340.1"/>
    </source>
</evidence>
<protein>
    <submittedName>
        <fullName evidence="2">Uncharacterized protein</fullName>
    </submittedName>
</protein>
<organism evidence="2 3">
    <name type="scientific">Catagonus wagneri</name>
    <name type="common">Chacoan peccary</name>
    <dbReference type="NCBI Taxonomy" id="51154"/>
    <lineage>
        <taxon>Eukaryota</taxon>
        <taxon>Metazoa</taxon>
        <taxon>Chordata</taxon>
        <taxon>Craniata</taxon>
        <taxon>Vertebrata</taxon>
        <taxon>Euteleostomi</taxon>
        <taxon>Mammalia</taxon>
        <taxon>Eutheria</taxon>
        <taxon>Laurasiatheria</taxon>
        <taxon>Artiodactyla</taxon>
        <taxon>Suina</taxon>
        <taxon>Tayassuidae</taxon>
        <taxon>Catagonus</taxon>
    </lineage>
</organism>
<name>A0A8C3YVY7_9CETA</name>
<dbReference type="AlphaFoldDB" id="A0A8C3YVY7"/>
<evidence type="ECO:0000256" key="1">
    <source>
        <dbReference type="SAM" id="SignalP"/>
    </source>
</evidence>
<dbReference type="GeneTree" id="ENSGT00900000143807"/>
<sequence>MCIMTISSTGKLDLVGLMRLLFLHYVITGPESFMEGRGEKHLLILYFLMEDCILFIDTGTRVHLLDAKGLSFTQDVFICLLLSTIYLNIEAA</sequence>
<accession>A0A8C3YVY7</accession>
<dbReference type="Ensembl" id="ENSCWAT00000031787.1">
    <property type="protein sequence ID" value="ENSCWAP00000029340.1"/>
    <property type="gene ID" value="ENSCWAG00000021965.1"/>
</dbReference>